<keyword evidence="5 10" id="KW-0863">Zinc-finger</keyword>
<organism evidence="13 14">
    <name type="scientific">Polarella glacialis</name>
    <name type="common">Dinoflagellate</name>
    <dbReference type="NCBI Taxonomy" id="89957"/>
    <lineage>
        <taxon>Eukaryota</taxon>
        <taxon>Sar</taxon>
        <taxon>Alveolata</taxon>
        <taxon>Dinophyceae</taxon>
        <taxon>Suessiales</taxon>
        <taxon>Suessiaceae</taxon>
        <taxon>Polarella</taxon>
    </lineage>
</organism>
<evidence type="ECO:0000256" key="2">
    <source>
        <dbReference type="ARBA" id="ARBA00004906"/>
    </source>
</evidence>
<evidence type="ECO:0000256" key="1">
    <source>
        <dbReference type="ARBA" id="ARBA00000900"/>
    </source>
</evidence>
<dbReference type="EC" id="2.3.2.27" evidence="10"/>
<comment type="similarity">
    <text evidence="8 10">Belongs to the E3 ubiquitin-protein ligase UBR1-like family.</text>
</comment>
<dbReference type="PROSITE" id="PS51157">
    <property type="entry name" value="ZF_UBR"/>
    <property type="match status" value="1"/>
</dbReference>
<evidence type="ECO:0000313" key="13">
    <source>
        <dbReference type="EMBL" id="CAE8700241.1"/>
    </source>
</evidence>
<dbReference type="PANTHER" id="PTHR21497:SF24">
    <property type="entry name" value="E3 UBIQUITIN-PROTEIN LIGASE UBR1"/>
    <property type="match status" value="1"/>
</dbReference>
<dbReference type="UniPathway" id="UPA00143"/>
<dbReference type="Pfam" id="PF02207">
    <property type="entry name" value="zf-UBR"/>
    <property type="match status" value="1"/>
</dbReference>
<evidence type="ECO:0000256" key="9">
    <source>
        <dbReference type="PROSITE-ProRule" id="PRU00508"/>
    </source>
</evidence>
<evidence type="ECO:0000256" key="3">
    <source>
        <dbReference type="ARBA" id="ARBA00022679"/>
    </source>
</evidence>
<evidence type="ECO:0000256" key="10">
    <source>
        <dbReference type="RuleBase" id="RU366018"/>
    </source>
</evidence>
<feature type="zinc finger region" description="UBR-type" evidence="9">
    <location>
        <begin position="72"/>
        <end position="142"/>
    </location>
</feature>
<dbReference type="PANTHER" id="PTHR21497">
    <property type="entry name" value="UBIQUITIN LIGASE E3 ALPHA-RELATED"/>
    <property type="match status" value="1"/>
</dbReference>
<comment type="pathway">
    <text evidence="2 10">Protein modification; protein ubiquitination.</text>
</comment>
<dbReference type="GO" id="GO:0005737">
    <property type="term" value="C:cytoplasm"/>
    <property type="evidence" value="ECO:0007669"/>
    <property type="project" value="TreeGrafter"/>
</dbReference>
<dbReference type="EMBL" id="CAJNNW010029432">
    <property type="protein sequence ID" value="CAE8700241.1"/>
    <property type="molecule type" value="Genomic_DNA"/>
</dbReference>
<accession>A0A813KIV9</accession>
<feature type="domain" description="UBR-type" evidence="12">
    <location>
        <begin position="72"/>
        <end position="142"/>
    </location>
</feature>
<dbReference type="GO" id="GO:0008270">
    <property type="term" value="F:zinc ion binding"/>
    <property type="evidence" value="ECO:0007669"/>
    <property type="project" value="UniProtKB-UniRule"/>
</dbReference>
<comment type="catalytic activity">
    <reaction evidence="1 10">
        <text>S-ubiquitinyl-[E2 ubiquitin-conjugating enzyme]-L-cysteine + [acceptor protein]-L-lysine = [E2 ubiquitin-conjugating enzyme]-L-cysteine + N(6)-ubiquitinyl-[acceptor protein]-L-lysine.</text>
        <dbReference type="EC" id="2.3.2.27"/>
    </reaction>
</comment>
<dbReference type="FunFam" id="2.10.110.30:FF:000002">
    <property type="entry name" value="Putative e3 ubiquitin-protein ligase ubr3"/>
    <property type="match status" value="1"/>
</dbReference>
<sequence>MGWTQLSTSLRHWDSKPSGEQAITEVQAAAEDILSGGDEVEALKLFSEALDPSLEQGSDFLQRLAKSKGAKCRCDSVWYGDTIAYGCKTCGLSSASCICVFCFDAGEHEGHDFYISRSDYGCCDCGDAYAWKQSGFCRHHPGPRDEIDPSKLLPEETQRRAKLLIPAQVRRLVRFHPSVLPGVPPPPTSTSSEVESAEDAQADNGMADGPVSEADPDVFQSCLDLEALGSAEASMPCKVLVTGINLRVTEEQLKDFLVGKVAAAAPDEAESLALELVYGESKASK</sequence>
<evidence type="ECO:0000256" key="4">
    <source>
        <dbReference type="ARBA" id="ARBA00022723"/>
    </source>
</evidence>
<feature type="region of interest" description="Disordered" evidence="11">
    <location>
        <begin position="178"/>
        <end position="213"/>
    </location>
</feature>
<dbReference type="GO" id="GO:0071596">
    <property type="term" value="P:ubiquitin-dependent protein catabolic process via the N-end rule pathway"/>
    <property type="evidence" value="ECO:0007669"/>
    <property type="project" value="UniProtKB-UniRule"/>
</dbReference>
<comment type="function">
    <text evidence="10">Ubiquitin ligase protein which is a component of the N-end rule pathway. Recognizes and binds to proteins bearing specific N-terminal residues that are destabilizing according to the N-end rule, leading to their ubiquitination and subsequent degradation.</text>
</comment>
<evidence type="ECO:0000259" key="12">
    <source>
        <dbReference type="PROSITE" id="PS51157"/>
    </source>
</evidence>
<protein>
    <recommendedName>
        <fullName evidence="10">E3 ubiquitin-protein ligase</fullName>
        <ecNumber evidence="10">2.3.2.27</ecNumber>
    </recommendedName>
</protein>
<dbReference type="InterPro" id="IPR039164">
    <property type="entry name" value="UBR1-like"/>
</dbReference>
<proteinExistence type="inferred from homology"/>
<evidence type="ECO:0000256" key="8">
    <source>
        <dbReference type="ARBA" id="ARBA00046341"/>
    </source>
</evidence>
<dbReference type="Gene3D" id="2.10.110.30">
    <property type="match status" value="1"/>
</dbReference>
<dbReference type="AlphaFoldDB" id="A0A813KIV9"/>
<dbReference type="InterPro" id="IPR003126">
    <property type="entry name" value="Znf_UBR"/>
</dbReference>
<evidence type="ECO:0000256" key="7">
    <source>
        <dbReference type="ARBA" id="ARBA00022833"/>
    </source>
</evidence>
<gene>
    <name evidence="13" type="ORF">PGLA2088_LOCUS31521</name>
</gene>
<comment type="caution">
    <text evidence="13">The sequence shown here is derived from an EMBL/GenBank/DDBJ whole genome shotgun (WGS) entry which is preliminary data.</text>
</comment>
<keyword evidence="7 10" id="KW-0862">Zinc</keyword>
<feature type="non-terminal residue" evidence="13">
    <location>
        <position position="285"/>
    </location>
</feature>
<evidence type="ECO:0000256" key="11">
    <source>
        <dbReference type="SAM" id="MobiDB-lite"/>
    </source>
</evidence>
<dbReference type="GO" id="GO:0061630">
    <property type="term" value="F:ubiquitin protein ligase activity"/>
    <property type="evidence" value="ECO:0007669"/>
    <property type="project" value="UniProtKB-UniRule"/>
</dbReference>
<keyword evidence="4 10" id="KW-0479">Metal-binding</keyword>
<name>A0A813KIV9_POLGL</name>
<reference evidence="13" key="1">
    <citation type="submission" date="2021-02" db="EMBL/GenBank/DDBJ databases">
        <authorList>
            <person name="Dougan E. K."/>
            <person name="Rhodes N."/>
            <person name="Thang M."/>
            <person name="Chan C."/>
        </authorList>
    </citation>
    <scope>NUCLEOTIDE SEQUENCE</scope>
</reference>
<evidence type="ECO:0000256" key="6">
    <source>
        <dbReference type="ARBA" id="ARBA00022786"/>
    </source>
</evidence>
<dbReference type="GO" id="GO:0000151">
    <property type="term" value="C:ubiquitin ligase complex"/>
    <property type="evidence" value="ECO:0007669"/>
    <property type="project" value="TreeGrafter"/>
</dbReference>
<dbReference type="GO" id="GO:0016567">
    <property type="term" value="P:protein ubiquitination"/>
    <property type="evidence" value="ECO:0007669"/>
    <property type="project" value="UniProtKB-UniRule"/>
</dbReference>
<evidence type="ECO:0000256" key="5">
    <source>
        <dbReference type="ARBA" id="ARBA00022771"/>
    </source>
</evidence>
<dbReference type="CDD" id="cd19673">
    <property type="entry name" value="UBR-box_UBR3"/>
    <property type="match status" value="1"/>
</dbReference>
<keyword evidence="3 10" id="KW-0808">Transferase</keyword>
<evidence type="ECO:0000313" key="14">
    <source>
        <dbReference type="Proteomes" id="UP000626109"/>
    </source>
</evidence>
<keyword evidence="6 10" id="KW-0833">Ubl conjugation pathway</keyword>
<dbReference type="SMART" id="SM00396">
    <property type="entry name" value="ZnF_UBR1"/>
    <property type="match status" value="1"/>
</dbReference>
<dbReference type="Proteomes" id="UP000626109">
    <property type="component" value="Unassembled WGS sequence"/>
</dbReference>